<dbReference type="Gene3D" id="2.30.42.10">
    <property type="match status" value="1"/>
</dbReference>
<dbReference type="GO" id="GO:0030288">
    <property type="term" value="C:outer membrane-bounded periplasmic space"/>
    <property type="evidence" value="ECO:0007669"/>
    <property type="project" value="TreeGrafter"/>
</dbReference>
<protein>
    <submittedName>
        <fullName evidence="7">S41 family peptidase</fullName>
    </submittedName>
</protein>
<name>A0A9Q9EYW6_TREDN</name>
<dbReference type="CDD" id="cd06782">
    <property type="entry name" value="cpPDZ_CPP-like"/>
    <property type="match status" value="1"/>
</dbReference>
<dbReference type="EMBL" id="CP051635">
    <property type="protein sequence ID" value="UTD00275.1"/>
    <property type="molecule type" value="Genomic_DNA"/>
</dbReference>
<dbReference type="GO" id="GO:0008236">
    <property type="term" value="F:serine-type peptidase activity"/>
    <property type="evidence" value="ECO:0007669"/>
    <property type="project" value="UniProtKB-KW"/>
</dbReference>
<dbReference type="NCBIfam" id="TIGR00225">
    <property type="entry name" value="prc"/>
    <property type="match status" value="1"/>
</dbReference>
<feature type="domain" description="PDZ" evidence="6">
    <location>
        <begin position="95"/>
        <end position="170"/>
    </location>
</feature>
<dbReference type="InterPro" id="IPR001478">
    <property type="entry name" value="PDZ"/>
</dbReference>
<dbReference type="InterPro" id="IPR036034">
    <property type="entry name" value="PDZ_sf"/>
</dbReference>
<dbReference type="Pfam" id="PF17820">
    <property type="entry name" value="PDZ_6"/>
    <property type="match status" value="1"/>
</dbReference>
<evidence type="ECO:0000256" key="5">
    <source>
        <dbReference type="RuleBase" id="RU004404"/>
    </source>
</evidence>
<evidence type="ECO:0000313" key="7">
    <source>
        <dbReference type="EMBL" id="UTD00275.1"/>
    </source>
</evidence>
<dbReference type="InterPro" id="IPR041489">
    <property type="entry name" value="PDZ_6"/>
</dbReference>
<dbReference type="GO" id="GO:0006508">
    <property type="term" value="P:proteolysis"/>
    <property type="evidence" value="ECO:0007669"/>
    <property type="project" value="UniProtKB-KW"/>
</dbReference>
<dbReference type="InterPro" id="IPR005151">
    <property type="entry name" value="Tail-specific_protease"/>
</dbReference>
<dbReference type="CDD" id="cd07560">
    <property type="entry name" value="Peptidase_S41_CPP"/>
    <property type="match status" value="1"/>
</dbReference>
<dbReference type="InterPro" id="IPR055210">
    <property type="entry name" value="CtpA/B_N"/>
</dbReference>
<dbReference type="Gene3D" id="3.90.226.10">
    <property type="entry name" value="2-enoyl-CoA Hydratase, Chain A, domain 1"/>
    <property type="match status" value="1"/>
</dbReference>
<dbReference type="SUPFAM" id="SSF50156">
    <property type="entry name" value="PDZ domain-like"/>
    <property type="match status" value="1"/>
</dbReference>
<dbReference type="GO" id="GO:0004175">
    <property type="term" value="F:endopeptidase activity"/>
    <property type="evidence" value="ECO:0007669"/>
    <property type="project" value="TreeGrafter"/>
</dbReference>
<dbReference type="InterPro" id="IPR029045">
    <property type="entry name" value="ClpP/crotonase-like_dom_sf"/>
</dbReference>
<evidence type="ECO:0000256" key="1">
    <source>
        <dbReference type="ARBA" id="ARBA00009179"/>
    </source>
</evidence>
<dbReference type="GO" id="GO:0007165">
    <property type="term" value="P:signal transduction"/>
    <property type="evidence" value="ECO:0007669"/>
    <property type="project" value="TreeGrafter"/>
</dbReference>
<gene>
    <name evidence="7" type="ORF">E4N86_06000</name>
</gene>
<evidence type="ECO:0000256" key="2">
    <source>
        <dbReference type="ARBA" id="ARBA00022670"/>
    </source>
</evidence>
<dbReference type="Pfam" id="PF03572">
    <property type="entry name" value="Peptidase_S41"/>
    <property type="match status" value="1"/>
</dbReference>
<accession>A0A9Q9EYW6</accession>
<sequence>MNKRITWINTIIFLTLLLAAIFFMPQRAPATSNSESDAGNADVNLRYLESVYKLLQENYVDEIDPAVLYKGAMEGMLNSLEDPYTSYIFKDTTAGHDLEDTTTGVFGGIGVHITKPNVSTPERPAYVEVASPIEGTPGWKAGLQPGDYIIEIDGVKTEEITQDEVLNMLRGKEGTQVTIKILRGKNLKFDLTLTRAIIEVPTIKYTKIGKDIAYIRLIEFNPNSAKRITEAIEKLQKEGCTKLIFDLKNNPGGLITSSIDVASIFLESGVVVSTKGRARNTNETYNVRRFAKRLPKDMPVVVLINEGSASASEIVAGALKDHKRAYLVGTRSYGKGLVQSVVQLSEKELVKLTIARYYSPSGANINKQGILPDLEVTRPSFTPDEEKSVLELLKTSKIANFTRSKPSLSKNEMIDFSKKLGKEYNVRHELILSLVKVEYYRSHESPVINEDDEQLQAAIELLKTKDVNALCKTTKTLFEMQEEEKAQTEEKAKTEDKK</sequence>
<dbReference type="PANTHER" id="PTHR32060">
    <property type="entry name" value="TAIL-SPECIFIC PROTEASE"/>
    <property type="match status" value="1"/>
</dbReference>
<keyword evidence="3 5" id="KW-0378">Hydrolase</keyword>
<dbReference type="AlphaFoldDB" id="A0A9Q9EYW6"/>
<dbReference type="FunFam" id="2.30.42.10:FF:000063">
    <property type="entry name" value="Peptidase, S41 family"/>
    <property type="match status" value="1"/>
</dbReference>
<dbReference type="SUPFAM" id="SSF52096">
    <property type="entry name" value="ClpP/crotonase"/>
    <property type="match status" value="1"/>
</dbReference>
<reference evidence="7" key="1">
    <citation type="submission" date="2020-04" db="EMBL/GenBank/DDBJ databases">
        <title>Comparative genomics of oral phylogroup-2 Treponema strains.</title>
        <authorList>
            <person name="Zeng H."/>
            <person name="Chan Y.K."/>
            <person name="Watt R.M."/>
        </authorList>
    </citation>
    <scope>NUCLEOTIDE SEQUENCE</scope>
    <source>
        <strain evidence="7">OMZ 905</strain>
    </source>
</reference>
<dbReference type="InterPro" id="IPR004447">
    <property type="entry name" value="Peptidase_S41A"/>
</dbReference>
<dbReference type="Proteomes" id="UP001056981">
    <property type="component" value="Chromosome"/>
</dbReference>
<dbReference type="RefSeq" id="WP_253701007.1">
    <property type="nucleotide sequence ID" value="NZ_CP051522.1"/>
</dbReference>
<dbReference type="PROSITE" id="PS50106">
    <property type="entry name" value="PDZ"/>
    <property type="match status" value="1"/>
</dbReference>
<dbReference type="SMART" id="SM00228">
    <property type="entry name" value="PDZ"/>
    <property type="match status" value="1"/>
</dbReference>
<keyword evidence="2 5" id="KW-0645">Protease</keyword>
<dbReference type="SMART" id="SM00245">
    <property type="entry name" value="TSPc"/>
    <property type="match status" value="1"/>
</dbReference>
<evidence type="ECO:0000256" key="4">
    <source>
        <dbReference type="ARBA" id="ARBA00022825"/>
    </source>
</evidence>
<comment type="similarity">
    <text evidence="1 5">Belongs to the peptidase S41A family.</text>
</comment>
<evidence type="ECO:0000259" key="6">
    <source>
        <dbReference type="PROSITE" id="PS50106"/>
    </source>
</evidence>
<evidence type="ECO:0000313" key="8">
    <source>
        <dbReference type="Proteomes" id="UP001056981"/>
    </source>
</evidence>
<keyword evidence="4 5" id="KW-0720">Serine protease</keyword>
<dbReference type="PANTHER" id="PTHR32060:SF30">
    <property type="entry name" value="CARBOXY-TERMINAL PROCESSING PROTEASE CTPA"/>
    <property type="match status" value="1"/>
</dbReference>
<proteinExistence type="inferred from homology"/>
<evidence type="ECO:0000256" key="3">
    <source>
        <dbReference type="ARBA" id="ARBA00022801"/>
    </source>
</evidence>
<dbReference type="Pfam" id="PF22694">
    <property type="entry name" value="CtpB_N-like"/>
    <property type="match status" value="1"/>
</dbReference>
<dbReference type="Gene3D" id="3.30.750.44">
    <property type="match status" value="1"/>
</dbReference>
<organism evidence="7 8">
    <name type="scientific">Treponema denticola</name>
    <dbReference type="NCBI Taxonomy" id="158"/>
    <lineage>
        <taxon>Bacteria</taxon>
        <taxon>Pseudomonadati</taxon>
        <taxon>Spirochaetota</taxon>
        <taxon>Spirochaetia</taxon>
        <taxon>Spirochaetales</taxon>
        <taxon>Treponemataceae</taxon>
        <taxon>Treponema</taxon>
    </lineage>
</organism>